<evidence type="ECO:0000313" key="4">
    <source>
        <dbReference type="Proteomes" id="UP001165341"/>
    </source>
</evidence>
<keyword evidence="4" id="KW-1185">Reference proteome</keyword>
<feature type="transmembrane region" description="Helical" evidence="2">
    <location>
        <begin position="46"/>
        <end position="70"/>
    </location>
</feature>
<sequence>MATAAATTHRRLFGVFRLALGALLFASVLTQIVDQAVHDAFVPTEYFGYFTVQSSLVNAAVLLWGGSLALRYRADPELFTRIRMSGLCYAIVTAVVYNALLRNVVSDGFTGIAWPNEVLHVWAPILILVDWLLAPGRPALAWKTLGFALLYPVAWVVYAVIRGAATGFYTYPFLDPTGPGGYASVLGYVLGIAVVIAGLAAAAISVSRAGHATGVTASTAVPVEDPATSVSPPDDARASRGTAGS</sequence>
<feature type="transmembrane region" description="Helical" evidence="2">
    <location>
        <begin position="112"/>
        <end position="133"/>
    </location>
</feature>
<proteinExistence type="predicted"/>
<dbReference type="InterPro" id="IPR049713">
    <property type="entry name" value="Pr6Pr-like"/>
</dbReference>
<reference evidence="3" key="1">
    <citation type="submission" date="2022-03" db="EMBL/GenBank/DDBJ databases">
        <title>Cryobacterium sp. nov. strain ZS14-85, isolated from Antarctic soil.</title>
        <authorList>
            <person name="Li J."/>
            <person name="Niu G."/>
        </authorList>
    </citation>
    <scope>NUCLEOTIDE SEQUENCE</scope>
    <source>
        <strain evidence="3">ZS14-85</strain>
    </source>
</reference>
<dbReference type="AlphaFoldDB" id="A0AA41QSR9"/>
<keyword evidence="2" id="KW-0472">Membrane</keyword>
<feature type="transmembrane region" description="Helical" evidence="2">
    <location>
        <begin position="140"/>
        <end position="161"/>
    </location>
</feature>
<dbReference type="Proteomes" id="UP001165341">
    <property type="component" value="Unassembled WGS sequence"/>
</dbReference>
<gene>
    <name evidence="3" type="ORF">MQH31_04140</name>
</gene>
<accession>A0AA41QSR9</accession>
<protein>
    <submittedName>
        <fullName evidence="3">Pr6Pr family membrane protein</fullName>
    </submittedName>
</protein>
<keyword evidence="2" id="KW-1133">Transmembrane helix</keyword>
<feature type="region of interest" description="Disordered" evidence="1">
    <location>
        <begin position="223"/>
        <end position="245"/>
    </location>
</feature>
<name>A0AA41QSR9_9MICO</name>
<dbReference type="RefSeq" id="WP_243011027.1">
    <property type="nucleotide sequence ID" value="NZ_JALGAR010000001.1"/>
</dbReference>
<dbReference type="EMBL" id="JALGAR010000001">
    <property type="protein sequence ID" value="MCI4657002.1"/>
    <property type="molecule type" value="Genomic_DNA"/>
</dbReference>
<organism evidence="3 4">
    <name type="scientific">Cryobacterium zhongshanensis</name>
    <dbReference type="NCBI Taxonomy" id="2928153"/>
    <lineage>
        <taxon>Bacteria</taxon>
        <taxon>Bacillati</taxon>
        <taxon>Actinomycetota</taxon>
        <taxon>Actinomycetes</taxon>
        <taxon>Micrococcales</taxon>
        <taxon>Microbacteriaceae</taxon>
        <taxon>Cryobacterium</taxon>
    </lineage>
</organism>
<dbReference type="NCBIfam" id="NF038065">
    <property type="entry name" value="Pr6Pr"/>
    <property type="match status" value="1"/>
</dbReference>
<evidence type="ECO:0000256" key="1">
    <source>
        <dbReference type="SAM" id="MobiDB-lite"/>
    </source>
</evidence>
<evidence type="ECO:0000256" key="2">
    <source>
        <dbReference type="SAM" id="Phobius"/>
    </source>
</evidence>
<keyword evidence="2" id="KW-0812">Transmembrane</keyword>
<feature type="transmembrane region" description="Helical" evidence="2">
    <location>
        <begin position="181"/>
        <end position="204"/>
    </location>
</feature>
<evidence type="ECO:0000313" key="3">
    <source>
        <dbReference type="EMBL" id="MCI4657002.1"/>
    </source>
</evidence>
<feature type="transmembrane region" description="Helical" evidence="2">
    <location>
        <begin position="82"/>
        <end position="100"/>
    </location>
</feature>
<comment type="caution">
    <text evidence="3">The sequence shown here is derived from an EMBL/GenBank/DDBJ whole genome shotgun (WGS) entry which is preliminary data.</text>
</comment>